<dbReference type="SMART" id="SM00768">
    <property type="entry name" value="X8"/>
    <property type="match status" value="3"/>
</dbReference>
<keyword evidence="3" id="KW-0732">Signal</keyword>
<dbReference type="InterPro" id="IPR044788">
    <property type="entry name" value="X8_dom_prot"/>
</dbReference>
<feature type="domain" description="X8" evidence="6">
    <location>
        <begin position="691"/>
        <end position="774"/>
    </location>
</feature>
<evidence type="ECO:0000313" key="7">
    <source>
        <dbReference type="EMBL" id="KAH0887379.1"/>
    </source>
</evidence>
<evidence type="ECO:0000256" key="2">
    <source>
        <dbReference type="ARBA" id="ARBA00022622"/>
    </source>
</evidence>
<dbReference type="Gene3D" id="1.20.58.1040">
    <property type="match status" value="3"/>
</dbReference>
<dbReference type="PANTHER" id="PTHR31044:SF111">
    <property type="entry name" value="CARBOHYDRATE-BINDING X8 DOMAIN SUPERFAMILY PROTEIN"/>
    <property type="match status" value="1"/>
</dbReference>
<keyword evidence="4" id="KW-0449">Lipoprotein</keyword>
<sequence length="778" mass="88508">MGSKVGLPKRGSVSTKTRKEIDEHEIELPPESLATSIADGTVQNVVKEDATSLPPVKINKSTRKKGDKRKHQNDQVDVQSEEMLKLRAALQGKLRSNGVFGSTVSKSDKAQKRHKLAKRRKIELKVLAGAGVKSEEDRRNETEVFESQGSEDEFYKQVKQKKEAKRAAKAEIYSRESSSNLLLLPESVEGKRLISKEILSNRGLTRHRNKDKKNPRKNYRDKYTDKVKRRGGQVREIRKPSGPYGGEGLEKSNMPKAHISLCFIIFLCVSSEIFMSVNSQSQGDWCIANSITDNDKLIKNIDFACSKIDCGIIMEGGSCYDPNTPLNHASVAMNLYYQAQGRHLRDCYFDGSGLITIIDPSYGCCKFQYRKMENKYSFKTSETTINDKLSSKYHVTTIKEIQSHTYIHNKESYANFGKPRKHILKPLTKPKHKRMKQNIQIEFHGSWSTQFISRGTIIDLILSNRGLTRHRNKDKKNPRKNYRDKYMDKVKRRGGQVREIRKPSGSYGGEVSVYMANKSFRRVFKRQERSNMPKAHISLCFVIFLCLSSQNFMRVNSQSQGSWCIANALTDNEILLKNINFACSQIDCGIILEGGSCYDPNTPLNHASVAMNLYYQAQGRHYWNCQFDGSGLITVIDPSHGSCKYQYNGRRVLGHQAKSNMPKAHISIFLIISVYLSSENFTRVNSQSQGNWCIANHVMDNERLQKNIDFACSKIDCRIIMEGGSCYDPNTPLNHASVAMNLYYQAQGRHQRDCYFEGSGLITVIDPSYACCKYQYLK</sequence>
<evidence type="ECO:0000256" key="1">
    <source>
        <dbReference type="ARBA" id="ARBA00004609"/>
    </source>
</evidence>
<proteinExistence type="predicted"/>
<evidence type="ECO:0000313" key="8">
    <source>
        <dbReference type="Proteomes" id="UP000824890"/>
    </source>
</evidence>
<dbReference type="Pfam" id="PF07983">
    <property type="entry name" value="X8"/>
    <property type="match status" value="3"/>
</dbReference>
<reference evidence="7 8" key="1">
    <citation type="submission" date="2021-05" db="EMBL/GenBank/DDBJ databases">
        <title>Genome Assembly of Synthetic Allotetraploid Brassica napus Reveals Homoeologous Exchanges between Subgenomes.</title>
        <authorList>
            <person name="Davis J.T."/>
        </authorList>
    </citation>
    <scope>NUCLEOTIDE SEQUENCE [LARGE SCALE GENOMIC DNA]</scope>
    <source>
        <strain evidence="8">cv. Da-Ae</strain>
        <tissue evidence="7">Seedling</tissue>
    </source>
</reference>
<protein>
    <recommendedName>
        <fullName evidence="6">X8 domain-containing protein</fullName>
    </recommendedName>
</protein>
<evidence type="ECO:0000259" key="6">
    <source>
        <dbReference type="SMART" id="SM00768"/>
    </source>
</evidence>
<dbReference type="InterPro" id="IPR012946">
    <property type="entry name" value="X8"/>
</dbReference>
<evidence type="ECO:0000256" key="5">
    <source>
        <dbReference type="SAM" id="MobiDB-lite"/>
    </source>
</evidence>
<dbReference type="EMBL" id="JAGKQM010000014">
    <property type="protein sequence ID" value="KAH0887379.1"/>
    <property type="molecule type" value="Genomic_DNA"/>
</dbReference>
<gene>
    <name evidence="7" type="ORF">HID58_063475</name>
</gene>
<feature type="compositionally biased region" description="Basic residues" evidence="5">
    <location>
        <begin position="204"/>
        <end position="217"/>
    </location>
</feature>
<organism evidence="7 8">
    <name type="scientific">Brassica napus</name>
    <name type="common">Rape</name>
    <dbReference type="NCBI Taxonomy" id="3708"/>
    <lineage>
        <taxon>Eukaryota</taxon>
        <taxon>Viridiplantae</taxon>
        <taxon>Streptophyta</taxon>
        <taxon>Embryophyta</taxon>
        <taxon>Tracheophyta</taxon>
        <taxon>Spermatophyta</taxon>
        <taxon>Magnoliopsida</taxon>
        <taxon>eudicotyledons</taxon>
        <taxon>Gunneridae</taxon>
        <taxon>Pentapetalae</taxon>
        <taxon>rosids</taxon>
        <taxon>malvids</taxon>
        <taxon>Brassicales</taxon>
        <taxon>Brassicaceae</taxon>
        <taxon>Brassiceae</taxon>
        <taxon>Brassica</taxon>
    </lineage>
</organism>
<dbReference type="Proteomes" id="UP000824890">
    <property type="component" value="Unassembled WGS sequence"/>
</dbReference>
<dbReference type="InterPro" id="IPR018972">
    <property type="entry name" value="Sas10_C_dom"/>
</dbReference>
<accession>A0ABQ8A4F0</accession>
<feature type="domain" description="X8" evidence="6">
    <location>
        <begin position="562"/>
        <end position="645"/>
    </location>
</feature>
<name>A0ABQ8A4F0_BRANA</name>
<dbReference type="PANTHER" id="PTHR31044">
    <property type="entry name" value="BETA-1,3 GLUCANASE"/>
    <property type="match status" value="1"/>
</dbReference>
<keyword evidence="2" id="KW-0325">Glycoprotein</keyword>
<dbReference type="Pfam" id="PF09368">
    <property type="entry name" value="Sas10"/>
    <property type="match status" value="2"/>
</dbReference>
<keyword evidence="2" id="KW-0472">Membrane</keyword>
<keyword evidence="2" id="KW-0336">GPI-anchor</keyword>
<comment type="caution">
    <text evidence="7">The sequence shown here is derived from an EMBL/GenBank/DDBJ whole genome shotgun (WGS) entry which is preliminary data.</text>
</comment>
<feature type="region of interest" description="Disordered" evidence="5">
    <location>
        <begin position="204"/>
        <end position="231"/>
    </location>
</feature>
<keyword evidence="8" id="KW-1185">Reference proteome</keyword>
<comment type="subcellular location">
    <subcellularLocation>
        <location evidence="1">Cell membrane</location>
        <topology evidence="1">Lipid-anchor</topology>
        <topology evidence="1">GPI-anchor</topology>
    </subcellularLocation>
</comment>
<feature type="domain" description="X8" evidence="6">
    <location>
        <begin position="284"/>
        <end position="367"/>
    </location>
</feature>
<feature type="region of interest" description="Disordered" evidence="5">
    <location>
        <begin position="1"/>
        <end position="79"/>
    </location>
</feature>
<evidence type="ECO:0000256" key="4">
    <source>
        <dbReference type="ARBA" id="ARBA00023288"/>
    </source>
</evidence>
<evidence type="ECO:0000256" key="3">
    <source>
        <dbReference type="ARBA" id="ARBA00022729"/>
    </source>
</evidence>
<feature type="compositionally biased region" description="Basic residues" evidence="5">
    <location>
        <begin position="60"/>
        <end position="71"/>
    </location>
</feature>